<feature type="transmembrane region" description="Helical" evidence="1">
    <location>
        <begin position="126"/>
        <end position="149"/>
    </location>
</feature>
<feature type="transmembrane region" description="Helical" evidence="1">
    <location>
        <begin position="190"/>
        <end position="210"/>
    </location>
</feature>
<gene>
    <name evidence="3" type="ORF">DVK44_00800</name>
</gene>
<accession>A0A345HZZ0</accession>
<feature type="transmembrane region" description="Helical" evidence="1">
    <location>
        <begin position="156"/>
        <end position="178"/>
    </location>
</feature>
<dbReference type="PANTHER" id="PTHR14969:SF13">
    <property type="entry name" value="AT30094P"/>
    <property type="match status" value="1"/>
</dbReference>
<dbReference type="PANTHER" id="PTHR14969">
    <property type="entry name" value="SPHINGOSINE-1-PHOSPHATE PHOSPHOHYDROLASE"/>
    <property type="match status" value="1"/>
</dbReference>
<keyword evidence="1" id="KW-0812">Transmembrane</keyword>
<dbReference type="SUPFAM" id="SSF48317">
    <property type="entry name" value="Acid phosphatase/Vanadium-dependent haloperoxidase"/>
    <property type="match status" value="1"/>
</dbReference>
<dbReference type="InterPro" id="IPR036938">
    <property type="entry name" value="PAP2/HPO_sf"/>
</dbReference>
<keyword evidence="4" id="KW-1185">Reference proteome</keyword>
<dbReference type="KEGG" id="spad:DVK44_00800"/>
<evidence type="ECO:0000313" key="3">
    <source>
        <dbReference type="EMBL" id="AXG82264.1"/>
    </source>
</evidence>
<dbReference type="AlphaFoldDB" id="A0A345HZZ0"/>
<name>A0A345HZZ0_9ACTN</name>
<dbReference type="CDD" id="cd03392">
    <property type="entry name" value="PAP2_like_2"/>
    <property type="match status" value="1"/>
</dbReference>
<proteinExistence type="predicted"/>
<evidence type="ECO:0000259" key="2">
    <source>
        <dbReference type="SMART" id="SM00014"/>
    </source>
</evidence>
<organism evidence="3 4">
    <name type="scientific">Streptomyces paludis</name>
    <dbReference type="NCBI Taxonomy" id="2282738"/>
    <lineage>
        <taxon>Bacteria</taxon>
        <taxon>Bacillati</taxon>
        <taxon>Actinomycetota</taxon>
        <taxon>Actinomycetes</taxon>
        <taxon>Kitasatosporales</taxon>
        <taxon>Streptomycetaceae</taxon>
        <taxon>Streptomyces</taxon>
    </lineage>
</organism>
<feature type="transmembrane region" description="Helical" evidence="1">
    <location>
        <begin position="86"/>
        <end position="106"/>
    </location>
</feature>
<feature type="transmembrane region" description="Helical" evidence="1">
    <location>
        <begin position="52"/>
        <end position="74"/>
    </location>
</feature>
<keyword evidence="1" id="KW-0472">Membrane</keyword>
<dbReference type="Pfam" id="PF01569">
    <property type="entry name" value="PAP2"/>
    <property type="match status" value="1"/>
</dbReference>
<feature type="domain" description="Phosphatidic acid phosphatase type 2/haloperoxidase" evidence="2">
    <location>
        <begin position="85"/>
        <end position="201"/>
    </location>
</feature>
<dbReference type="SMART" id="SM00014">
    <property type="entry name" value="acidPPc"/>
    <property type="match status" value="1"/>
</dbReference>
<dbReference type="Gene3D" id="1.20.144.10">
    <property type="entry name" value="Phosphatidic acid phosphatase type 2/haloperoxidase"/>
    <property type="match status" value="1"/>
</dbReference>
<protein>
    <submittedName>
        <fullName evidence="3">PAP2 family protein</fullName>
    </submittedName>
</protein>
<evidence type="ECO:0000313" key="4">
    <source>
        <dbReference type="Proteomes" id="UP000253868"/>
    </source>
</evidence>
<keyword evidence="1" id="KW-1133">Transmembrane helix</keyword>
<dbReference type="OrthoDB" id="5289372at2"/>
<reference evidence="4" key="1">
    <citation type="submission" date="2018-07" db="EMBL/GenBank/DDBJ databases">
        <authorList>
            <person name="Zhao J."/>
        </authorList>
    </citation>
    <scope>NUCLEOTIDE SEQUENCE [LARGE SCALE GENOMIC DNA]</scope>
    <source>
        <strain evidence="4">GSSD-12</strain>
    </source>
</reference>
<sequence>MRTPPAAVTVLCAGAFVLLAVLVTGRHGTPFPLDRDALDWSLRHRPDRWAGVARAVTDTGTGVFPYACAVLAGLLAARHGTRRQALGAAAGALAFLLAGQALRYGVMSALARPRPPVADWATHASAFSFPSGHASTSALMAGLLIWAVARRGRTAAVYALCALIACWAVAVGLTRIYLGVHWATDVLGGWLFAGAWIGLGAVLIPAGRLLPPPRRRAGGR</sequence>
<dbReference type="InterPro" id="IPR000326">
    <property type="entry name" value="PAP2/HPO"/>
</dbReference>
<dbReference type="Proteomes" id="UP000253868">
    <property type="component" value="Chromosome"/>
</dbReference>
<evidence type="ECO:0000256" key="1">
    <source>
        <dbReference type="SAM" id="Phobius"/>
    </source>
</evidence>
<dbReference type="EMBL" id="CP031194">
    <property type="protein sequence ID" value="AXG82264.1"/>
    <property type="molecule type" value="Genomic_DNA"/>
</dbReference>